<gene>
    <name evidence="2" type="ORF">UW44_C0008G0014</name>
</gene>
<dbReference type="InterPro" id="IPR055342">
    <property type="entry name" value="MreC_beta-barrel_core"/>
</dbReference>
<sequence length="256" mass="27895">MINSIKINLLLLPLLFAILLSIASNLKVGKSLDSLFYLVLTPITAPTSKLRLLSETKYSWLKNISGLEKQSREQKIQIARLLSENEYLKQAIIDGKVSDNLRGSFKAVLPVRISGSTGKFIVSSSSPLDQVKPGQPLVSGNVLMGTVLEVKGSAVTITPLDSDRSPSFPIRTASGQKGFYKFSDNHAQITDVPSQYPIILGDFIFTEPGELFPGNLIIGKTIRITTISQEPLQKADIVLYDTLGNNPQNLAIITSP</sequence>
<feature type="domain" description="Rod shape-determining protein MreC beta-barrel core" evidence="1">
    <location>
        <begin position="129"/>
        <end position="242"/>
    </location>
</feature>
<evidence type="ECO:0000313" key="3">
    <source>
        <dbReference type="Proteomes" id="UP000034006"/>
    </source>
</evidence>
<name>A0A0G1K5X0_9BACT</name>
<dbReference type="InterPro" id="IPR042177">
    <property type="entry name" value="Cell/Rod_1"/>
</dbReference>
<dbReference type="AlphaFoldDB" id="A0A0G1K5X0"/>
<accession>A0A0G1K5X0</accession>
<dbReference type="Gene3D" id="2.40.10.340">
    <property type="entry name" value="Rod shape-determining protein MreC, domain 1"/>
    <property type="match status" value="1"/>
</dbReference>
<organism evidence="2 3">
    <name type="scientific">Candidatus Collierbacteria bacterium GW2011_GWB2_44_22</name>
    <dbReference type="NCBI Taxonomy" id="1618387"/>
    <lineage>
        <taxon>Bacteria</taxon>
        <taxon>Candidatus Collieribacteriota</taxon>
    </lineage>
</organism>
<comment type="caution">
    <text evidence="2">The sequence shown here is derived from an EMBL/GenBank/DDBJ whole genome shotgun (WGS) entry which is preliminary data.</text>
</comment>
<evidence type="ECO:0000313" key="2">
    <source>
        <dbReference type="EMBL" id="KKT51692.1"/>
    </source>
</evidence>
<dbReference type="InterPro" id="IPR042175">
    <property type="entry name" value="Cell/Rod_MreC_2"/>
</dbReference>
<dbReference type="Pfam" id="PF04085">
    <property type="entry name" value="MreC"/>
    <property type="match status" value="1"/>
</dbReference>
<dbReference type="Gene3D" id="2.40.10.350">
    <property type="entry name" value="Rod shape-determining protein MreC, domain 2"/>
    <property type="match status" value="1"/>
</dbReference>
<dbReference type="Proteomes" id="UP000034006">
    <property type="component" value="Unassembled WGS sequence"/>
</dbReference>
<evidence type="ECO:0000259" key="1">
    <source>
        <dbReference type="Pfam" id="PF04085"/>
    </source>
</evidence>
<proteinExistence type="predicted"/>
<reference evidence="2 3" key="1">
    <citation type="journal article" date="2015" name="Nature">
        <title>rRNA introns, odd ribosomes, and small enigmatic genomes across a large radiation of phyla.</title>
        <authorList>
            <person name="Brown C.T."/>
            <person name="Hug L.A."/>
            <person name="Thomas B.C."/>
            <person name="Sharon I."/>
            <person name="Castelle C.J."/>
            <person name="Singh A."/>
            <person name="Wilkins M.J."/>
            <person name="Williams K.H."/>
            <person name="Banfield J.F."/>
        </authorList>
    </citation>
    <scope>NUCLEOTIDE SEQUENCE [LARGE SCALE GENOMIC DNA]</scope>
</reference>
<protein>
    <recommendedName>
        <fullName evidence="1">Rod shape-determining protein MreC beta-barrel core domain-containing protein</fullName>
    </recommendedName>
</protein>
<dbReference type="EMBL" id="LCIH01000008">
    <property type="protein sequence ID" value="KKT51692.1"/>
    <property type="molecule type" value="Genomic_DNA"/>
</dbReference>